<evidence type="ECO:0000256" key="7">
    <source>
        <dbReference type="ARBA" id="ARBA00022989"/>
    </source>
</evidence>
<evidence type="ECO:0000256" key="2">
    <source>
        <dbReference type="ARBA" id="ARBA00006742"/>
    </source>
</evidence>
<comment type="caution">
    <text evidence="12">The sequence shown here is derived from an EMBL/GenBank/DDBJ whole genome shotgun (WGS) entry which is preliminary data.</text>
</comment>
<dbReference type="PRINTS" id="PR01853">
    <property type="entry name" value="YAJCTRNLCASE"/>
</dbReference>
<evidence type="ECO:0000256" key="4">
    <source>
        <dbReference type="ARBA" id="ARBA00022475"/>
    </source>
</evidence>
<evidence type="ECO:0000256" key="8">
    <source>
        <dbReference type="ARBA" id="ARBA00023010"/>
    </source>
</evidence>
<dbReference type="PANTHER" id="PTHR33909">
    <property type="entry name" value="SEC TRANSLOCON ACCESSORY COMPLEX SUBUNIT YAJC"/>
    <property type="match status" value="1"/>
</dbReference>
<keyword evidence="4" id="KW-1003">Cell membrane</keyword>
<protein>
    <submittedName>
        <fullName evidence="12">Preprotein translocase subunit YajC</fullName>
    </submittedName>
</protein>
<evidence type="ECO:0000256" key="6">
    <source>
        <dbReference type="ARBA" id="ARBA00022927"/>
    </source>
</evidence>
<keyword evidence="14" id="KW-1185">Reference proteome</keyword>
<dbReference type="RefSeq" id="WP_154484818.1">
    <property type="nucleotide sequence ID" value="NZ_JAHLOA010000004.1"/>
</dbReference>
<dbReference type="GO" id="GO:0015031">
    <property type="term" value="P:protein transport"/>
    <property type="evidence" value="ECO:0007669"/>
    <property type="project" value="UniProtKB-KW"/>
</dbReference>
<evidence type="ECO:0000313" key="12">
    <source>
        <dbReference type="EMBL" id="MSS44143.1"/>
    </source>
</evidence>
<keyword evidence="7 10" id="KW-1133">Transmembrane helix</keyword>
<reference evidence="12 13" key="1">
    <citation type="submission" date="2019-08" db="EMBL/GenBank/DDBJ databases">
        <title>In-depth cultivation of the pig gut microbiome towards novel bacterial diversity and tailored functional studies.</title>
        <authorList>
            <person name="Wylensek D."/>
            <person name="Hitch T.C.A."/>
            <person name="Clavel T."/>
        </authorList>
    </citation>
    <scope>NUCLEOTIDE SEQUENCE [LARGE SCALE GENOMIC DNA]</scope>
    <source>
        <strain evidence="12 13">Med78-601-WT-4W-RMD-3</strain>
    </source>
</reference>
<keyword evidence="5 10" id="KW-0812">Transmembrane</keyword>
<proteinExistence type="inferred from homology"/>
<keyword evidence="9 10" id="KW-0472">Membrane</keyword>
<organism evidence="12 13">
    <name type="scientific">Anaerosalibacter bizertensis</name>
    <dbReference type="NCBI Taxonomy" id="932217"/>
    <lineage>
        <taxon>Bacteria</taxon>
        <taxon>Bacillati</taxon>
        <taxon>Bacillota</taxon>
        <taxon>Tissierellia</taxon>
        <taxon>Tissierellales</taxon>
        <taxon>Sporanaerobacteraceae</taxon>
        <taxon>Anaerosalibacter</taxon>
    </lineage>
</organism>
<dbReference type="NCBIfam" id="TIGR00739">
    <property type="entry name" value="yajC"/>
    <property type="match status" value="1"/>
</dbReference>
<comment type="subcellular location">
    <subcellularLocation>
        <location evidence="1">Cell membrane</location>
        <topology evidence="1">Single-pass membrane protein</topology>
    </subcellularLocation>
</comment>
<keyword evidence="6" id="KW-0653">Protein transport</keyword>
<evidence type="ECO:0000256" key="1">
    <source>
        <dbReference type="ARBA" id="ARBA00004162"/>
    </source>
</evidence>
<dbReference type="InterPro" id="IPR003849">
    <property type="entry name" value="Preprotein_translocase_YajC"/>
</dbReference>
<dbReference type="Proteomes" id="UP001108123">
    <property type="component" value="Unassembled WGS sequence"/>
</dbReference>
<name>A0A844FJ52_9FIRM</name>
<keyword evidence="8" id="KW-0811">Translocation</keyword>
<evidence type="ECO:0000256" key="9">
    <source>
        <dbReference type="ARBA" id="ARBA00023136"/>
    </source>
</evidence>
<evidence type="ECO:0000256" key="3">
    <source>
        <dbReference type="ARBA" id="ARBA00022448"/>
    </source>
</evidence>
<gene>
    <name evidence="12" type="primary">yajC</name>
    <name evidence="12" type="ORF">FYJ27_10535</name>
    <name evidence="11" type="ORF">L0P62_01150</name>
</gene>
<dbReference type="AlphaFoldDB" id="A0A844FJ52"/>
<dbReference type="GO" id="GO:0005886">
    <property type="term" value="C:plasma membrane"/>
    <property type="evidence" value="ECO:0007669"/>
    <property type="project" value="UniProtKB-SubCell"/>
</dbReference>
<feature type="transmembrane region" description="Helical" evidence="10">
    <location>
        <begin position="6"/>
        <end position="23"/>
    </location>
</feature>
<dbReference type="SMART" id="SM01323">
    <property type="entry name" value="YajC"/>
    <property type="match status" value="1"/>
</dbReference>
<keyword evidence="3" id="KW-0813">Transport</keyword>
<evidence type="ECO:0000256" key="10">
    <source>
        <dbReference type="SAM" id="Phobius"/>
    </source>
</evidence>
<reference evidence="11" key="2">
    <citation type="submission" date="2022-01" db="EMBL/GenBank/DDBJ databases">
        <title>Collection of gut derived symbiotic bacterial strains cultured from healthy donors.</title>
        <authorList>
            <person name="Lin H."/>
            <person name="Kohout C."/>
            <person name="Waligurski E."/>
            <person name="Pamer E.G."/>
        </authorList>
    </citation>
    <scope>NUCLEOTIDE SEQUENCE</scope>
    <source>
        <strain evidence="11">MSK.14.39</strain>
    </source>
</reference>
<evidence type="ECO:0000313" key="11">
    <source>
        <dbReference type="EMBL" id="MCG4564046.1"/>
    </source>
</evidence>
<dbReference type="Proteomes" id="UP000462760">
    <property type="component" value="Unassembled WGS sequence"/>
</dbReference>
<accession>A0A844FJ52</accession>
<dbReference type="PANTHER" id="PTHR33909:SF1">
    <property type="entry name" value="SEC TRANSLOCON ACCESSORY COMPLEX SUBUNIT YAJC"/>
    <property type="match status" value="1"/>
</dbReference>
<sequence>MPANIQGLILPIAFLVIFYFLAIRPQQKREKQVREMREALRAGDKIITIGGIYGKVVKVKEDIVTVEVGPDKVKFDITKWAVGSVVNKKPVKKDSTEKKDEK</sequence>
<dbReference type="EMBL" id="VULR01000017">
    <property type="protein sequence ID" value="MSS44143.1"/>
    <property type="molecule type" value="Genomic_DNA"/>
</dbReference>
<dbReference type="Pfam" id="PF02699">
    <property type="entry name" value="YajC"/>
    <property type="match status" value="1"/>
</dbReference>
<dbReference type="OrthoDB" id="9800132at2"/>
<comment type="similarity">
    <text evidence="2">Belongs to the YajC family.</text>
</comment>
<dbReference type="EMBL" id="JAKNID010000002">
    <property type="protein sequence ID" value="MCG4564046.1"/>
    <property type="molecule type" value="Genomic_DNA"/>
</dbReference>
<evidence type="ECO:0000313" key="13">
    <source>
        <dbReference type="Proteomes" id="UP000462760"/>
    </source>
</evidence>
<evidence type="ECO:0000313" key="14">
    <source>
        <dbReference type="Proteomes" id="UP001108123"/>
    </source>
</evidence>
<evidence type="ECO:0000256" key="5">
    <source>
        <dbReference type="ARBA" id="ARBA00022692"/>
    </source>
</evidence>